<evidence type="ECO:0000313" key="4">
    <source>
        <dbReference type="Proteomes" id="UP000282297"/>
    </source>
</evidence>
<feature type="signal peptide" evidence="2">
    <location>
        <begin position="1"/>
        <end position="23"/>
    </location>
</feature>
<evidence type="ECO:0000313" key="3">
    <source>
        <dbReference type="EMBL" id="AZI20271.1"/>
    </source>
</evidence>
<protein>
    <submittedName>
        <fullName evidence="3">Outer membrane lipoprotein carrier protein LolA</fullName>
    </submittedName>
</protein>
<keyword evidence="1 2" id="KW-0732">Signal</keyword>
<dbReference type="Pfam" id="PF03548">
    <property type="entry name" value="LolA"/>
    <property type="match status" value="1"/>
</dbReference>
<organism evidence="3 4">
    <name type="scientific">Chryseobacterium taklimakanense</name>
    <dbReference type="NCBI Taxonomy" id="536441"/>
    <lineage>
        <taxon>Bacteria</taxon>
        <taxon>Pseudomonadati</taxon>
        <taxon>Bacteroidota</taxon>
        <taxon>Flavobacteriia</taxon>
        <taxon>Flavobacteriales</taxon>
        <taxon>Weeksellaceae</taxon>
        <taxon>Chryseobacterium group</taxon>
        <taxon>Chryseobacterium</taxon>
    </lineage>
</organism>
<dbReference type="InterPro" id="IPR029046">
    <property type="entry name" value="LolA/LolB/LppX"/>
</dbReference>
<dbReference type="Gene3D" id="2.50.20.10">
    <property type="entry name" value="Lipoprotein localisation LolA/LolB/LppX"/>
    <property type="match status" value="1"/>
</dbReference>
<dbReference type="AlphaFoldDB" id="A0A3G8WV62"/>
<accession>A0A3G8WV62</accession>
<gene>
    <name evidence="3" type="ORF">EIH08_05675</name>
</gene>
<feature type="chain" id="PRO_5018173879" evidence="2">
    <location>
        <begin position="24"/>
        <end position="215"/>
    </location>
</feature>
<dbReference type="Proteomes" id="UP000282297">
    <property type="component" value="Chromosome"/>
</dbReference>
<dbReference type="CDD" id="cd16325">
    <property type="entry name" value="LolA"/>
    <property type="match status" value="1"/>
</dbReference>
<evidence type="ECO:0000256" key="2">
    <source>
        <dbReference type="SAM" id="SignalP"/>
    </source>
</evidence>
<sequence>MNSMIKKISVAALSFGMATFALAQKADAKSKSILDAVSAKYKANKNTYFKFAYGTGANGKVSKTQTGIFYTTPSQYKLKIMGIEQIFDGSKVYNISAEDQEVTIAKANGSEMMFSPTNYLNSYKKEYNTRYIGKRTVNGVNADLIELTPVKRNGIKNVYIYVNTTKNQLVKVEQYATNNDVAVIAVSDYKTNQNLSADLFKFNKNQYSNYIITEL</sequence>
<name>A0A3G8WV62_9FLAO</name>
<dbReference type="InterPro" id="IPR004564">
    <property type="entry name" value="OM_lipoprot_carrier_LolA-like"/>
</dbReference>
<dbReference type="SUPFAM" id="SSF89392">
    <property type="entry name" value="Prokaryotic lipoproteins and lipoprotein localization factors"/>
    <property type="match status" value="1"/>
</dbReference>
<proteinExistence type="predicted"/>
<keyword evidence="3" id="KW-0449">Lipoprotein</keyword>
<dbReference type="EMBL" id="CP034171">
    <property type="protein sequence ID" value="AZI20271.1"/>
    <property type="molecule type" value="Genomic_DNA"/>
</dbReference>
<evidence type="ECO:0000256" key="1">
    <source>
        <dbReference type="ARBA" id="ARBA00022729"/>
    </source>
</evidence>
<reference evidence="4" key="1">
    <citation type="submission" date="2018-11" db="EMBL/GenBank/DDBJ databases">
        <title>Proposal to divide the Flavobacteriaceae and reorganize its genera based on Amino Acid Identity values calculated from whole genome sequences.</title>
        <authorList>
            <person name="Nicholson A.C."/>
            <person name="Gulvik C.A."/>
            <person name="Whitney A.M."/>
            <person name="Humrighouse B.W."/>
            <person name="Bell M."/>
            <person name="Holmes B."/>
            <person name="Steigerwalt A.B."/>
            <person name="Villarma A."/>
            <person name="Sheth M."/>
            <person name="Batra D."/>
            <person name="Pryor J."/>
            <person name="Bernardet J.-F."/>
            <person name="Hugo C."/>
            <person name="Kampfer P."/>
            <person name="Newman J.D."/>
            <person name="McQuiston J.R."/>
        </authorList>
    </citation>
    <scope>NUCLEOTIDE SEQUENCE [LARGE SCALE GENOMIC DNA]</scope>
    <source>
        <strain evidence="4">H4753</strain>
    </source>
</reference>
<dbReference type="RefSeq" id="WP_124784480.1">
    <property type="nucleotide sequence ID" value="NZ_CALTUO010000028.1"/>
</dbReference>